<evidence type="ECO:0000256" key="7">
    <source>
        <dbReference type="ARBA" id="ARBA00022840"/>
    </source>
</evidence>
<dbReference type="Gene3D" id="6.10.340.10">
    <property type="match status" value="1"/>
</dbReference>
<dbReference type="PANTHER" id="PTHR43065:SF10">
    <property type="entry name" value="PEROXIDE STRESS-ACTIVATED HISTIDINE KINASE MAK3"/>
    <property type="match status" value="1"/>
</dbReference>
<dbReference type="STRING" id="1121416.SAMN02745220_01182"/>
<dbReference type="Gene3D" id="1.10.287.130">
    <property type="match status" value="1"/>
</dbReference>
<proteinExistence type="predicted"/>
<keyword evidence="7" id="KW-0067">ATP-binding</keyword>
<dbReference type="PRINTS" id="PR00344">
    <property type="entry name" value="BCTRLSENSOR"/>
</dbReference>
<dbReference type="InterPro" id="IPR003594">
    <property type="entry name" value="HATPase_dom"/>
</dbReference>
<keyword evidence="6 11" id="KW-0418">Kinase</keyword>
<evidence type="ECO:0000313" key="12">
    <source>
        <dbReference type="Proteomes" id="UP000184603"/>
    </source>
</evidence>
<dbReference type="PROSITE" id="PS50109">
    <property type="entry name" value="HIS_KIN"/>
    <property type="match status" value="1"/>
</dbReference>
<dbReference type="SMART" id="SM00388">
    <property type="entry name" value="HisKA"/>
    <property type="match status" value="1"/>
</dbReference>
<dbReference type="EMBL" id="FRFE01000004">
    <property type="protein sequence ID" value="SHO45713.1"/>
    <property type="molecule type" value="Genomic_DNA"/>
</dbReference>
<dbReference type="Gene3D" id="3.30.565.10">
    <property type="entry name" value="Histidine kinase-like ATPase, C-terminal domain"/>
    <property type="match status" value="1"/>
</dbReference>
<dbReference type="GO" id="GO:0000155">
    <property type="term" value="F:phosphorelay sensor kinase activity"/>
    <property type="evidence" value="ECO:0007669"/>
    <property type="project" value="InterPro"/>
</dbReference>
<gene>
    <name evidence="11" type="ORF">SAMN02745220_01182</name>
</gene>
<dbReference type="InterPro" id="IPR005467">
    <property type="entry name" value="His_kinase_dom"/>
</dbReference>
<dbReference type="SMART" id="SM00387">
    <property type="entry name" value="HATPase_c"/>
    <property type="match status" value="1"/>
</dbReference>
<dbReference type="RefSeq" id="WP_073612525.1">
    <property type="nucleotide sequence ID" value="NZ_FRFE01000004.1"/>
</dbReference>
<dbReference type="InterPro" id="IPR003661">
    <property type="entry name" value="HisK_dim/P_dom"/>
</dbReference>
<dbReference type="EC" id="2.7.13.3" evidence="2"/>
<evidence type="ECO:0000256" key="8">
    <source>
        <dbReference type="ARBA" id="ARBA00023012"/>
    </source>
</evidence>
<dbReference type="CDD" id="cd00082">
    <property type="entry name" value="HisKA"/>
    <property type="match status" value="1"/>
</dbReference>
<evidence type="ECO:0000259" key="10">
    <source>
        <dbReference type="PROSITE" id="PS50109"/>
    </source>
</evidence>
<dbReference type="GO" id="GO:0005524">
    <property type="term" value="F:ATP binding"/>
    <property type="evidence" value="ECO:0007669"/>
    <property type="project" value="UniProtKB-KW"/>
</dbReference>
<dbReference type="Pfam" id="PF00512">
    <property type="entry name" value="HisKA"/>
    <property type="match status" value="1"/>
</dbReference>
<keyword evidence="8" id="KW-0902">Two-component regulatory system</keyword>
<organism evidence="11 12">
    <name type="scientific">Desulfopila aestuarii DSM 18488</name>
    <dbReference type="NCBI Taxonomy" id="1121416"/>
    <lineage>
        <taxon>Bacteria</taxon>
        <taxon>Pseudomonadati</taxon>
        <taxon>Thermodesulfobacteriota</taxon>
        <taxon>Desulfobulbia</taxon>
        <taxon>Desulfobulbales</taxon>
        <taxon>Desulfocapsaceae</taxon>
        <taxon>Desulfopila</taxon>
    </lineage>
</organism>
<dbReference type="AlphaFoldDB" id="A0A1M7Y1Q5"/>
<evidence type="ECO:0000256" key="3">
    <source>
        <dbReference type="ARBA" id="ARBA00022553"/>
    </source>
</evidence>
<evidence type="ECO:0000256" key="1">
    <source>
        <dbReference type="ARBA" id="ARBA00000085"/>
    </source>
</evidence>
<keyword evidence="5" id="KW-0547">Nucleotide-binding</keyword>
<dbReference type="Proteomes" id="UP000184603">
    <property type="component" value="Unassembled WGS sequence"/>
</dbReference>
<keyword evidence="4" id="KW-0808">Transferase</keyword>
<keyword evidence="9" id="KW-0812">Transmembrane</keyword>
<feature type="domain" description="Histidine kinase" evidence="10">
    <location>
        <begin position="284"/>
        <end position="503"/>
    </location>
</feature>
<evidence type="ECO:0000256" key="2">
    <source>
        <dbReference type="ARBA" id="ARBA00012438"/>
    </source>
</evidence>
<feature type="transmembrane region" description="Helical" evidence="9">
    <location>
        <begin position="12"/>
        <end position="33"/>
    </location>
</feature>
<evidence type="ECO:0000256" key="5">
    <source>
        <dbReference type="ARBA" id="ARBA00022741"/>
    </source>
</evidence>
<keyword evidence="3" id="KW-0597">Phosphoprotein</keyword>
<dbReference type="PANTHER" id="PTHR43065">
    <property type="entry name" value="SENSOR HISTIDINE KINASE"/>
    <property type="match status" value="1"/>
</dbReference>
<sequence length="512" mass="57099">MYRNIKIQLSSLFFISLLFAMLLIDAVVVSFWYHTHFEEKVYQLKSFLKLELVKEYVTKEGSLIDVNSVFNNGQYGLARVQVNIARASIENGELIISKKGANADLISIVTEALVTKKEIMRRLNGFAKSSKFSLQAVGVALVLTGKDGNDIAMGAIIDDAETLELIWNKQKIIFVYILLNAIILSTIVFFRVRRFVFDPLDRLVTIAETYQVRADSSMFSQVSEGELGQLTKAMHGMVQRIERDKDSLRDTVYSLAEANKNLQKAHKEVVMAEKMSTVGRLSAGLAHEIGNPLTIVQGYVELLGNDDFSTEEREQFSKRAQSELERIDTLIRRLLTMSRISHTQSETFDLCELVQEVIELLELSVHRKGSVIQLTSEAGPFMIKADRDMIRQVVLNLLLNSLDAIAVNDCDRKSGEINMKINEEISSKTPIVSLEIIDNGEGIPPENLDHIFEPFYTTKEPGKGTGLGLAIAERVVRSVGGSIEVKSSPGQGASFKLNFPASVEQDGNKVKS</sequence>
<name>A0A1M7Y1Q5_9BACT</name>
<accession>A0A1M7Y1Q5</accession>
<evidence type="ECO:0000256" key="4">
    <source>
        <dbReference type="ARBA" id="ARBA00022679"/>
    </source>
</evidence>
<dbReference type="InterPro" id="IPR036890">
    <property type="entry name" value="HATPase_C_sf"/>
</dbReference>
<protein>
    <recommendedName>
        <fullName evidence="2">histidine kinase</fullName>
        <ecNumber evidence="2">2.7.13.3</ecNumber>
    </recommendedName>
</protein>
<keyword evidence="9" id="KW-1133">Transmembrane helix</keyword>
<dbReference type="OrthoDB" id="9781147at2"/>
<dbReference type="Pfam" id="PF02518">
    <property type="entry name" value="HATPase_c"/>
    <property type="match status" value="1"/>
</dbReference>
<evidence type="ECO:0000313" key="11">
    <source>
        <dbReference type="EMBL" id="SHO45713.1"/>
    </source>
</evidence>
<dbReference type="InterPro" id="IPR004358">
    <property type="entry name" value="Sig_transdc_His_kin-like_C"/>
</dbReference>
<comment type="catalytic activity">
    <reaction evidence="1">
        <text>ATP + protein L-histidine = ADP + protein N-phospho-L-histidine.</text>
        <dbReference type="EC" id="2.7.13.3"/>
    </reaction>
</comment>
<feature type="transmembrane region" description="Helical" evidence="9">
    <location>
        <begin position="173"/>
        <end position="192"/>
    </location>
</feature>
<evidence type="ECO:0000256" key="9">
    <source>
        <dbReference type="SAM" id="Phobius"/>
    </source>
</evidence>
<evidence type="ECO:0000256" key="6">
    <source>
        <dbReference type="ARBA" id="ARBA00022777"/>
    </source>
</evidence>
<dbReference type="InterPro" id="IPR036097">
    <property type="entry name" value="HisK_dim/P_sf"/>
</dbReference>
<dbReference type="SUPFAM" id="SSF55874">
    <property type="entry name" value="ATPase domain of HSP90 chaperone/DNA topoisomerase II/histidine kinase"/>
    <property type="match status" value="1"/>
</dbReference>
<keyword evidence="12" id="KW-1185">Reference proteome</keyword>
<reference evidence="11 12" key="1">
    <citation type="submission" date="2016-12" db="EMBL/GenBank/DDBJ databases">
        <authorList>
            <person name="Song W.-J."/>
            <person name="Kurnit D.M."/>
        </authorList>
    </citation>
    <scope>NUCLEOTIDE SEQUENCE [LARGE SCALE GENOMIC DNA]</scope>
    <source>
        <strain evidence="11 12">DSM 18488</strain>
    </source>
</reference>
<keyword evidence="9" id="KW-0472">Membrane</keyword>
<dbReference type="SUPFAM" id="SSF47384">
    <property type="entry name" value="Homodimeric domain of signal transducing histidine kinase"/>
    <property type="match status" value="1"/>
</dbReference>